<dbReference type="Pfam" id="PF20316">
    <property type="entry name" value="DUF6612"/>
    <property type="match status" value="1"/>
</dbReference>
<dbReference type="InterPro" id="IPR046720">
    <property type="entry name" value="DUF6612"/>
</dbReference>
<comment type="caution">
    <text evidence="2">The sequence shown here is derived from an EMBL/GenBank/DDBJ whole genome shotgun (WGS) entry which is preliminary data.</text>
</comment>
<dbReference type="EMBL" id="WKOD01000027">
    <property type="protein sequence ID" value="MSA69116.1"/>
    <property type="molecule type" value="Genomic_DNA"/>
</dbReference>
<sequence>MKKKMLLAASLVLVSGGLSACGNNGEKSAGTVKNAVHRNAESREDKAVNKALDAFSALKGAKIQDTVHVKTAERGQTKNVEMDMGVEYHADPFGSKASVTTVVNSEVSHSSVMTDGKDMYLQLSNVYANGKTYRRTLKGQIGYNKFATDAANTAPKLLKAMKKNGAKITVKNEGGETVISCDASKKKLTDAQKTELLRITSPVENTYASYEKSELARWKFDECKLEVHVDSDSSQPKSYTANVTAVRTGTDGTKSTRTESFDGRYVSVNGVGAVEMPKEYIDYDQNHTKK</sequence>
<dbReference type="RefSeq" id="WP_022280243.1">
    <property type="nucleotide sequence ID" value="NZ_JBCOVJ010000100.1"/>
</dbReference>
<keyword evidence="1" id="KW-0732">Signal</keyword>
<protein>
    <recommendedName>
        <fullName evidence="3">Lipoprotein</fullName>
    </recommendedName>
</protein>
<proteinExistence type="predicted"/>
<accession>A0A6A8GWB0</accession>
<gene>
    <name evidence="2" type="ORF">GKC89_08485</name>
</gene>
<evidence type="ECO:0000256" key="1">
    <source>
        <dbReference type="SAM" id="SignalP"/>
    </source>
</evidence>
<evidence type="ECO:0008006" key="3">
    <source>
        <dbReference type="Google" id="ProtNLM"/>
    </source>
</evidence>
<reference evidence="2" key="1">
    <citation type="journal article" date="2019" name="Nat. Med.">
        <title>A library of human gut bacterial isolates paired with longitudinal multiomics data enables mechanistic microbiome research.</title>
        <authorList>
            <person name="Poyet M."/>
            <person name="Groussin M."/>
            <person name="Gibbons S.M."/>
            <person name="Avila-Pacheco J."/>
            <person name="Jiang X."/>
            <person name="Kearney S.M."/>
            <person name="Perrotta A.R."/>
            <person name="Berdy B."/>
            <person name="Zhao S."/>
            <person name="Lieberman T.D."/>
            <person name="Swanson P.K."/>
            <person name="Smith M."/>
            <person name="Roesemann S."/>
            <person name="Alexander J.E."/>
            <person name="Rich S.A."/>
            <person name="Livny J."/>
            <person name="Vlamakis H."/>
            <person name="Clish C."/>
            <person name="Bullock K."/>
            <person name="Deik A."/>
            <person name="Scott J."/>
            <person name="Pierce K.A."/>
            <person name="Xavier R.J."/>
            <person name="Alm E.J."/>
        </authorList>
    </citation>
    <scope>NUCLEOTIDE SEQUENCE</scope>
    <source>
        <strain evidence="2">BIOML-A18</strain>
    </source>
</reference>
<feature type="chain" id="PRO_5038730156" description="Lipoprotein" evidence="1">
    <location>
        <begin position="21"/>
        <end position="290"/>
    </location>
</feature>
<feature type="signal peptide" evidence="1">
    <location>
        <begin position="1"/>
        <end position="20"/>
    </location>
</feature>
<organism evidence="2">
    <name type="scientific">Ligilactobacillus ruminis</name>
    <dbReference type="NCBI Taxonomy" id="1623"/>
    <lineage>
        <taxon>Bacteria</taxon>
        <taxon>Bacillati</taxon>
        <taxon>Bacillota</taxon>
        <taxon>Bacilli</taxon>
        <taxon>Lactobacillales</taxon>
        <taxon>Lactobacillaceae</taxon>
        <taxon>Ligilactobacillus</taxon>
    </lineage>
</organism>
<dbReference type="PROSITE" id="PS51257">
    <property type="entry name" value="PROKAR_LIPOPROTEIN"/>
    <property type="match status" value="1"/>
</dbReference>
<name>A0A6A8GWB0_9LACO</name>
<evidence type="ECO:0000313" key="2">
    <source>
        <dbReference type="EMBL" id="MSA69116.1"/>
    </source>
</evidence>
<dbReference type="AlphaFoldDB" id="A0A6A8GWB0"/>